<feature type="compositionally biased region" description="Polar residues" evidence="18">
    <location>
        <begin position="55"/>
        <end position="65"/>
    </location>
</feature>
<feature type="region of interest" description="Disordered" evidence="18">
    <location>
        <begin position="47"/>
        <end position="66"/>
    </location>
</feature>
<dbReference type="GO" id="GO:0005262">
    <property type="term" value="F:calcium channel activity"/>
    <property type="evidence" value="ECO:0007669"/>
    <property type="project" value="UniProtKB-UniRule"/>
</dbReference>
<evidence type="ECO:0000256" key="10">
    <source>
        <dbReference type="ARBA" id="ARBA00023065"/>
    </source>
</evidence>
<comment type="catalytic activity">
    <reaction evidence="14">
        <text>Ca(2+)(in) = Ca(2+)(out)</text>
        <dbReference type="Rhea" id="RHEA:29671"/>
        <dbReference type="ChEBI" id="CHEBI:29108"/>
    </reaction>
</comment>
<evidence type="ECO:0000256" key="11">
    <source>
        <dbReference type="ARBA" id="ARBA00023128"/>
    </source>
</evidence>
<evidence type="ECO:0000256" key="2">
    <source>
        <dbReference type="ARBA" id="ARBA00005653"/>
    </source>
</evidence>
<keyword evidence="21" id="KW-1185">Reference proteome</keyword>
<keyword evidence="7 17" id="KW-0999">Mitochondrion inner membrane</keyword>
<dbReference type="GO" id="GO:0036444">
    <property type="term" value="P:calcium import into the mitochondrion"/>
    <property type="evidence" value="ECO:0007669"/>
    <property type="project" value="TreeGrafter"/>
</dbReference>
<dbReference type="GO" id="GO:0015292">
    <property type="term" value="F:uniporter activity"/>
    <property type="evidence" value="ECO:0007669"/>
    <property type="project" value="UniProtKB-UniRule"/>
</dbReference>
<evidence type="ECO:0000256" key="16">
    <source>
        <dbReference type="ARBA" id="ARBA00045938"/>
    </source>
</evidence>
<dbReference type="GO" id="GO:1990246">
    <property type="term" value="C:uniplex complex"/>
    <property type="evidence" value="ECO:0007669"/>
    <property type="project" value="TreeGrafter"/>
</dbReference>
<evidence type="ECO:0000256" key="17">
    <source>
        <dbReference type="RuleBase" id="RU367035"/>
    </source>
</evidence>
<evidence type="ECO:0000256" key="8">
    <source>
        <dbReference type="ARBA" id="ARBA00022837"/>
    </source>
</evidence>
<feature type="transmembrane region" description="Helical" evidence="17">
    <location>
        <begin position="384"/>
        <end position="402"/>
    </location>
</feature>
<evidence type="ECO:0000256" key="7">
    <source>
        <dbReference type="ARBA" id="ARBA00022792"/>
    </source>
</evidence>
<evidence type="ECO:0000256" key="3">
    <source>
        <dbReference type="ARBA" id="ARBA00022448"/>
    </source>
</evidence>
<feature type="compositionally biased region" description="Basic and acidic residues" evidence="18">
    <location>
        <begin position="249"/>
        <end position="261"/>
    </location>
</feature>
<gene>
    <name evidence="20" type="ORF">BT63DRAFT_435242</name>
</gene>
<evidence type="ECO:0000313" key="21">
    <source>
        <dbReference type="Proteomes" id="UP000799302"/>
    </source>
</evidence>
<keyword evidence="6 17" id="KW-0812">Transmembrane</keyword>
<comment type="function">
    <text evidence="16">Highly selective calcium channel localized to the inner mitochondrial membrane, which mediates calcium uptake into the mitochondrial matrix. Mitochondrial calcium homeostasis plays key roles in cellular physiology and regulates ATP production, cytoplasmic calcium signals and activation of cell death pathways. Sufficient to operate as a pore-forming channel without the need of calcium-sensor or auxiliary subunit.</text>
</comment>
<sequence length="494" mass="56019">MLSGCRTFRCANRLTTTPSLSPKPLPTARIRPQIPLIISLQHIRHVSKAADKPDTSSGNTYTQPHANLDHEITPAEEHVYASAVAASKEKQARAPWLREGSDRPPVDRIGNNKSYAKGKLLTTPSRMLKLIIPLASRDELKDDRKDKELEPLALLVHPSQPLSYLERLIQSELPSIKEGEKERIPGVWFRAPDAADEEEGSDDGGKGRFEKKDEDLDEGDVTIIEGKRVQTGKLKGDDKEKTKKPKKTTVAEEEARERERELEVDENDPTAGFVRWSGSTEIGDFIRDAARAKNFALDIEGNPNSILVGVPSFSDRTYYLRMRLRQKSMEIVRLADIKHECDQIAHKGAKRVAVGGGGALVVYWFAVYVLTFRTELGWDVMEPVTYLVGLTTIIGGYAWFLVNNRQVSYRSAMNITISRRQSKLYEQKGFDLARWEELMGEGNRLRREIKMIAEEYDVTWNEKDDAKSEKVVKALEEERKRKKEAKKDEDEDSD</sequence>
<dbReference type="OrthoDB" id="278338at2759"/>
<dbReference type="GO" id="GO:0051560">
    <property type="term" value="P:mitochondrial calcium ion homeostasis"/>
    <property type="evidence" value="ECO:0007669"/>
    <property type="project" value="UniProtKB-UniRule"/>
</dbReference>
<comment type="similarity">
    <text evidence="2 17">Belongs to the MCU (TC 1.A.77) family.</text>
</comment>
<feature type="domain" description="Calcium uniporter protein C-terminal" evidence="19">
    <location>
        <begin position="320"/>
        <end position="438"/>
    </location>
</feature>
<name>A0A6A6UP99_9PEZI</name>
<reference evidence="20" key="1">
    <citation type="journal article" date="2020" name="Stud. Mycol.">
        <title>101 Dothideomycetes genomes: a test case for predicting lifestyles and emergence of pathogens.</title>
        <authorList>
            <person name="Haridas S."/>
            <person name="Albert R."/>
            <person name="Binder M."/>
            <person name="Bloem J."/>
            <person name="Labutti K."/>
            <person name="Salamov A."/>
            <person name="Andreopoulos B."/>
            <person name="Baker S."/>
            <person name="Barry K."/>
            <person name="Bills G."/>
            <person name="Bluhm B."/>
            <person name="Cannon C."/>
            <person name="Castanera R."/>
            <person name="Culley D."/>
            <person name="Daum C."/>
            <person name="Ezra D."/>
            <person name="Gonzalez J."/>
            <person name="Henrissat B."/>
            <person name="Kuo A."/>
            <person name="Liang C."/>
            <person name="Lipzen A."/>
            <person name="Lutzoni F."/>
            <person name="Magnuson J."/>
            <person name="Mondo S."/>
            <person name="Nolan M."/>
            <person name="Ohm R."/>
            <person name="Pangilinan J."/>
            <person name="Park H.-J."/>
            <person name="Ramirez L."/>
            <person name="Alfaro M."/>
            <person name="Sun H."/>
            <person name="Tritt A."/>
            <person name="Yoshinaga Y."/>
            <person name="Zwiers L.-H."/>
            <person name="Turgeon B."/>
            <person name="Goodwin S."/>
            <person name="Spatafora J."/>
            <person name="Crous P."/>
            <person name="Grigoriev I."/>
        </authorList>
    </citation>
    <scope>NUCLEOTIDE SEQUENCE</scope>
    <source>
        <strain evidence="20">CBS 115976</strain>
    </source>
</reference>
<dbReference type="InterPro" id="IPR006769">
    <property type="entry name" value="MCU_C"/>
</dbReference>
<organism evidence="20 21">
    <name type="scientific">Microthyrium microscopicum</name>
    <dbReference type="NCBI Taxonomy" id="703497"/>
    <lineage>
        <taxon>Eukaryota</taxon>
        <taxon>Fungi</taxon>
        <taxon>Dikarya</taxon>
        <taxon>Ascomycota</taxon>
        <taxon>Pezizomycotina</taxon>
        <taxon>Dothideomycetes</taxon>
        <taxon>Dothideomycetes incertae sedis</taxon>
        <taxon>Microthyriales</taxon>
        <taxon>Microthyriaceae</taxon>
        <taxon>Microthyrium</taxon>
    </lineage>
</organism>
<evidence type="ECO:0000256" key="6">
    <source>
        <dbReference type="ARBA" id="ARBA00022692"/>
    </source>
</evidence>
<keyword evidence="10 17" id="KW-0406">Ion transport</keyword>
<dbReference type="AlphaFoldDB" id="A0A6A6UP99"/>
<evidence type="ECO:0000256" key="4">
    <source>
        <dbReference type="ARBA" id="ARBA00022568"/>
    </source>
</evidence>
<feature type="transmembrane region" description="Helical" evidence="17">
    <location>
        <begin position="352"/>
        <end position="372"/>
    </location>
</feature>
<evidence type="ECO:0000256" key="12">
    <source>
        <dbReference type="ARBA" id="ARBA00023136"/>
    </source>
</evidence>
<dbReference type="Proteomes" id="UP000799302">
    <property type="component" value="Unassembled WGS sequence"/>
</dbReference>
<keyword evidence="12 17" id="KW-0472">Membrane</keyword>
<dbReference type="PANTHER" id="PTHR13462">
    <property type="entry name" value="CALCIUM UNIPORTER PROTEIN, MITOCHONDRIAL"/>
    <property type="match status" value="1"/>
</dbReference>
<dbReference type="EMBL" id="MU004230">
    <property type="protein sequence ID" value="KAF2674072.1"/>
    <property type="molecule type" value="Genomic_DNA"/>
</dbReference>
<keyword evidence="11 17" id="KW-0496">Mitochondrion</keyword>
<comment type="subcellular location">
    <subcellularLocation>
        <location evidence="1 17">Mitochondrion inner membrane</location>
        <topology evidence="1 17">Multi-pass membrane protein</topology>
    </subcellularLocation>
</comment>
<protein>
    <recommendedName>
        <fullName evidence="17">Calcium uniporter protein</fullName>
    </recommendedName>
</protein>
<comment type="subunit">
    <text evidence="15">Homotetramer, assembles in a dimer or dimers configuration with two interfaces.</text>
</comment>
<evidence type="ECO:0000256" key="13">
    <source>
        <dbReference type="ARBA" id="ARBA00023303"/>
    </source>
</evidence>
<evidence type="ECO:0000256" key="15">
    <source>
        <dbReference type="ARBA" id="ARBA00044966"/>
    </source>
</evidence>
<comment type="function">
    <text evidence="17">Mitochondrial inner membrane calcium uniporter that mediates calcium uptake into mitochondria. Mitochondrial calcium homeostasis plays key roles in cellular physiology and regulates cell bioenergetics, cytoplasmic calcium signals and activation of cell death pathways.</text>
</comment>
<keyword evidence="3 17" id="KW-0813">Transport</keyword>
<keyword evidence="4 17" id="KW-0109">Calcium transport</keyword>
<evidence type="ECO:0000256" key="9">
    <source>
        <dbReference type="ARBA" id="ARBA00022989"/>
    </source>
</evidence>
<keyword evidence="13 17" id="KW-0407">Ion channel</keyword>
<feature type="region of interest" description="Disordered" evidence="18">
    <location>
        <begin position="188"/>
        <end position="266"/>
    </location>
</feature>
<evidence type="ECO:0000259" key="19">
    <source>
        <dbReference type="Pfam" id="PF04678"/>
    </source>
</evidence>
<keyword evidence="5 17" id="KW-0107">Calcium channel</keyword>
<keyword evidence="8 17" id="KW-0106">Calcium</keyword>
<dbReference type="PANTHER" id="PTHR13462:SF10">
    <property type="entry name" value="CALCIUM UNIPORTER PROTEIN, MITOCHONDRIAL"/>
    <property type="match status" value="1"/>
</dbReference>
<dbReference type="InterPro" id="IPR039055">
    <property type="entry name" value="MCU_fam"/>
</dbReference>
<evidence type="ECO:0000256" key="5">
    <source>
        <dbReference type="ARBA" id="ARBA00022673"/>
    </source>
</evidence>
<dbReference type="Pfam" id="PF04678">
    <property type="entry name" value="MCU"/>
    <property type="match status" value="1"/>
</dbReference>
<evidence type="ECO:0000256" key="1">
    <source>
        <dbReference type="ARBA" id="ARBA00004448"/>
    </source>
</evidence>
<keyword evidence="9 17" id="KW-1133">Transmembrane helix</keyword>
<accession>A0A6A6UP99</accession>
<proteinExistence type="inferred from homology"/>
<feature type="region of interest" description="Disordered" evidence="18">
    <location>
        <begin position="91"/>
        <end position="113"/>
    </location>
</feature>
<evidence type="ECO:0000313" key="20">
    <source>
        <dbReference type="EMBL" id="KAF2674072.1"/>
    </source>
</evidence>
<evidence type="ECO:0000256" key="18">
    <source>
        <dbReference type="SAM" id="MobiDB-lite"/>
    </source>
</evidence>
<feature type="compositionally biased region" description="Basic and acidic residues" evidence="18">
    <location>
        <begin position="203"/>
        <end position="214"/>
    </location>
</feature>
<evidence type="ECO:0000256" key="14">
    <source>
        <dbReference type="ARBA" id="ARBA00036634"/>
    </source>
</evidence>